<organism evidence="1 2">
    <name type="scientific">Phaseolus coccineus</name>
    <name type="common">Scarlet runner bean</name>
    <name type="synonym">Phaseolus multiflorus</name>
    <dbReference type="NCBI Taxonomy" id="3886"/>
    <lineage>
        <taxon>Eukaryota</taxon>
        <taxon>Viridiplantae</taxon>
        <taxon>Streptophyta</taxon>
        <taxon>Embryophyta</taxon>
        <taxon>Tracheophyta</taxon>
        <taxon>Spermatophyta</taxon>
        <taxon>Magnoliopsida</taxon>
        <taxon>eudicotyledons</taxon>
        <taxon>Gunneridae</taxon>
        <taxon>Pentapetalae</taxon>
        <taxon>rosids</taxon>
        <taxon>fabids</taxon>
        <taxon>Fabales</taxon>
        <taxon>Fabaceae</taxon>
        <taxon>Papilionoideae</taxon>
        <taxon>50 kb inversion clade</taxon>
        <taxon>NPAAA clade</taxon>
        <taxon>indigoferoid/millettioid clade</taxon>
        <taxon>Phaseoleae</taxon>
        <taxon>Phaseolus</taxon>
    </lineage>
</organism>
<dbReference type="AlphaFoldDB" id="A0AAN9L0B2"/>
<accession>A0AAN9L0B2</accession>
<keyword evidence="2" id="KW-1185">Reference proteome</keyword>
<reference evidence="1 2" key="1">
    <citation type="submission" date="2024-01" db="EMBL/GenBank/DDBJ databases">
        <title>The genomes of 5 underutilized Papilionoideae crops provide insights into root nodulation and disease resistanc.</title>
        <authorList>
            <person name="Jiang F."/>
        </authorList>
    </citation>
    <scope>NUCLEOTIDE SEQUENCE [LARGE SCALE GENOMIC DNA]</scope>
    <source>
        <strain evidence="1">JINMINGXINNONG_FW02</strain>
        <tissue evidence="1">Leaves</tissue>
    </source>
</reference>
<comment type="caution">
    <text evidence="1">The sequence shown here is derived from an EMBL/GenBank/DDBJ whole genome shotgun (WGS) entry which is preliminary data.</text>
</comment>
<dbReference type="EMBL" id="JAYMYR010000071">
    <property type="protein sequence ID" value="KAK7326261.1"/>
    <property type="molecule type" value="Genomic_DNA"/>
</dbReference>
<sequence>MKTRRLLAYSYYSFDFYFRLNPSASVHNCTIRIFNAIRSCEVRFEVSDPTSYVSDAMCSYLYVLTAVRAPLCSGFCFRVLDPRLGKAWFSISQPVSCMDTVVELVGSIKESFNRLVNRYVPQIQTIPLEQGMKFEPTWKTVPTPAPIGRPPFHRDGEKPRFSIVHDSRGFVARTEERLTELSYGKDSDLIVSYRLERCFICTLAFKVSSPWMPLLDSIYPGDRRRIAIDASYTLLRLLCTSPANKRSGPRLANSSPLDPIDSLLKFKGQFEEGPMSVRTATKDEWLLPGHRTIGFSDPMSVDERRVRKYWIDELFPPNYGGSEDATSASRPTAYSTAYAPRFVASKSEEKADVSKMLVLMPREAANSHYPRFNARLRISLKNYLRNSQWERHAIEGGASVTIHSIRRARGVRGGSVCLPVSGEAIRRSRASPDSIYTVKQALPPASTQTTT</sequence>
<evidence type="ECO:0000313" key="2">
    <source>
        <dbReference type="Proteomes" id="UP001374584"/>
    </source>
</evidence>
<protein>
    <submittedName>
        <fullName evidence="1">Uncharacterized protein</fullName>
    </submittedName>
</protein>
<gene>
    <name evidence="1" type="ORF">VNO80_33076</name>
</gene>
<dbReference type="Proteomes" id="UP001374584">
    <property type="component" value="Unassembled WGS sequence"/>
</dbReference>
<name>A0AAN9L0B2_PHACN</name>
<evidence type="ECO:0000313" key="1">
    <source>
        <dbReference type="EMBL" id="KAK7326261.1"/>
    </source>
</evidence>
<proteinExistence type="predicted"/>